<dbReference type="CDD" id="cd01948">
    <property type="entry name" value="EAL"/>
    <property type="match status" value="1"/>
</dbReference>
<dbReference type="PROSITE" id="PS50883">
    <property type="entry name" value="EAL"/>
    <property type="match status" value="1"/>
</dbReference>
<dbReference type="AlphaFoldDB" id="A0A5S9R3C4"/>
<dbReference type="InterPro" id="IPR052155">
    <property type="entry name" value="Biofilm_reg_signaling"/>
</dbReference>
<feature type="transmembrane region" description="Helical" evidence="1">
    <location>
        <begin position="221"/>
        <end position="239"/>
    </location>
</feature>
<evidence type="ECO:0000313" key="4">
    <source>
        <dbReference type="EMBL" id="CAA0128561.1"/>
    </source>
</evidence>
<proteinExistence type="predicted"/>
<dbReference type="Gene3D" id="3.20.20.450">
    <property type="entry name" value="EAL domain"/>
    <property type="match status" value="1"/>
</dbReference>
<evidence type="ECO:0000313" key="5">
    <source>
        <dbReference type="Proteomes" id="UP000430146"/>
    </source>
</evidence>
<dbReference type="NCBIfam" id="TIGR00254">
    <property type="entry name" value="GGDEF"/>
    <property type="match status" value="1"/>
</dbReference>
<dbReference type="Proteomes" id="UP000430146">
    <property type="component" value="Unassembled WGS sequence"/>
</dbReference>
<gene>
    <name evidence="4" type="ORF">AELLOGFF_01438</name>
</gene>
<feature type="domain" description="GGDEF" evidence="3">
    <location>
        <begin position="352"/>
        <end position="485"/>
    </location>
</feature>
<feature type="transmembrane region" description="Helical" evidence="1">
    <location>
        <begin position="159"/>
        <end position="178"/>
    </location>
</feature>
<feature type="transmembrane region" description="Helical" evidence="1">
    <location>
        <begin position="20"/>
        <end position="37"/>
    </location>
</feature>
<dbReference type="SMART" id="SM00267">
    <property type="entry name" value="GGDEF"/>
    <property type="match status" value="1"/>
</dbReference>
<keyword evidence="1" id="KW-0472">Membrane</keyword>
<feature type="transmembrane region" description="Helical" evidence="1">
    <location>
        <begin position="79"/>
        <end position="100"/>
    </location>
</feature>
<dbReference type="InterPro" id="IPR029787">
    <property type="entry name" value="Nucleotide_cyclase"/>
</dbReference>
<feature type="transmembrane region" description="Helical" evidence="1">
    <location>
        <begin position="49"/>
        <end position="67"/>
    </location>
</feature>
<reference evidence="4 5" key="1">
    <citation type="submission" date="2019-11" db="EMBL/GenBank/DDBJ databases">
        <authorList>
            <person name="Holert J."/>
        </authorList>
    </citation>
    <scope>NUCLEOTIDE SEQUENCE [LARGE SCALE GENOMIC DNA]</scope>
    <source>
        <strain evidence="4">BC8_1</strain>
    </source>
</reference>
<keyword evidence="1" id="KW-0812">Transmembrane</keyword>
<evidence type="ECO:0000256" key="1">
    <source>
        <dbReference type="SAM" id="Phobius"/>
    </source>
</evidence>
<keyword evidence="1" id="KW-1133">Transmembrane helix</keyword>
<dbReference type="Pfam" id="PF00563">
    <property type="entry name" value="EAL"/>
    <property type="match status" value="1"/>
</dbReference>
<dbReference type="SMART" id="SM00052">
    <property type="entry name" value="EAL"/>
    <property type="match status" value="1"/>
</dbReference>
<feature type="transmembrane region" description="Helical" evidence="1">
    <location>
        <begin position="121"/>
        <end position="139"/>
    </location>
</feature>
<dbReference type="SUPFAM" id="SSF55073">
    <property type="entry name" value="Nucleotide cyclase"/>
    <property type="match status" value="1"/>
</dbReference>
<dbReference type="InterPro" id="IPR035919">
    <property type="entry name" value="EAL_sf"/>
</dbReference>
<dbReference type="CDD" id="cd01949">
    <property type="entry name" value="GGDEF"/>
    <property type="match status" value="1"/>
</dbReference>
<keyword evidence="5" id="KW-1185">Reference proteome</keyword>
<dbReference type="InterPro" id="IPR043128">
    <property type="entry name" value="Rev_trsase/Diguanyl_cyclase"/>
</dbReference>
<accession>A0A5S9R3C4</accession>
<organism evidence="4 5">
    <name type="scientific">Mycolicibacterium vanbaalenii</name>
    <name type="common">Mycobacterium vanbaalenii</name>
    <dbReference type="NCBI Taxonomy" id="110539"/>
    <lineage>
        <taxon>Bacteria</taxon>
        <taxon>Bacillati</taxon>
        <taxon>Actinomycetota</taxon>
        <taxon>Actinomycetes</taxon>
        <taxon>Mycobacteriales</taxon>
        <taxon>Mycobacteriaceae</taxon>
        <taxon>Mycolicibacterium</taxon>
    </lineage>
</organism>
<feature type="domain" description="EAL" evidence="2">
    <location>
        <begin position="486"/>
        <end position="741"/>
    </location>
</feature>
<name>A0A5S9R3C4_MYCVN</name>
<dbReference type="PANTHER" id="PTHR44757">
    <property type="entry name" value="DIGUANYLATE CYCLASE DGCP"/>
    <property type="match status" value="1"/>
</dbReference>
<dbReference type="SUPFAM" id="SSF141868">
    <property type="entry name" value="EAL domain-like"/>
    <property type="match status" value="1"/>
</dbReference>
<dbReference type="Pfam" id="PF00990">
    <property type="entry name" value="GGDEF"/>
    <property type="match status" value="1"/>
</dbReference>
<evidence type="ECO:0000259" key="3">
    <source>
        <dbReference type="PROSITE" id="PS50887"/>
    </source>
</evidence>
<dbReference type="PANTHER" id="PTHR44757:SF2">
    <property type="entry name" value="BIOFILM ARCHITECTURE MAINTENANCE PROTEIN MBAA"/>
    <property type="match status" value="1"/>
</dbReference>
<evidence type="ECO:0000259" key="2">
    <source>
        <dbReference type="PROSITE" id="PS50883"/>
    </source>
</evidence>
<dbReference type="InterPro" id="IPR000160">
    <property type="entry name" value="GGDEF_dom"/>
</dbReference>
<sequence>MLVNAAAPWEDAAAQRGEVILQLAVGLGAVVCGLVVSARVSGMARWWRLLYVAALVGWLVGQGLWWSDGEGSAGRSASPAVLAAYLVVPVFALASVVVLVRVSGGLRWHPLDAGRDSVATTLLDGLVAATSFMILTVMGDFGAHSTGSLPRSGIPAVEITYSLLELLVVVAVMVMAMLYRPGQPYRANYLLLAGGLVTMAASDRVAAYLDRVGLEQGNSLGGIGFVIGPLLIAYAMLEYPAPGTDADRRADLGMDAAQLILPYVGFLGIAMLFAFHVLTGRPLNGFVVWATVAMVLLVVIRQIVARRAQHLLTQRLYWAQRGLAYQVHHDALTGLPNRLLFGQRLEEAMRNGRFVLIFIDLDDFKEVNDRFGHAAGDDLLRAVGERLKRCITDADTLARIGGDEFAILIDGEADEPQIVADRLRVALRDPFPVQGSSLRVRASMGLVRPDADQLDQTSDDLLRRADISMYAGKRLGKDTAVVYQPSTGVQEDFPTALRRAGGGVPAGFTLAYQPVVRLPGRTPVAVEALARWTAPSGIDIAPQTFVASAEAAGLGAELDALVLELACREVQAAGLDLAIHVNIGAARLGNPAFEHHVRRALTRHDVEPNRLVVEITETVPIVDLADAAAQIDRLQSSGVRVALDDFGAGFNSLMYLHALPVQIVKLDRSFAAGTDPERNLTMYRSVIRLCSELGLSVIVEGIELPPQAETVYIAGCRLAQGHLFGSAVPISQLSPGPQTHGAPV</sequence>
<protein>
    <submittedName>
        <fullName evidence="4">Putative signaling protein</fullName>
    </submittedName>
</protein>
<feature type="transmembrane region" description="Helical" evidence="1">
    <location>
        <begin position="260"/>
        <end position="280"/>
    </location>
</feature>
<feature type="transmembrane region" description="Helical" evidence="1">
    <location>
        <begin position="286"/>
        <end position="304"/>
    </location>
</feature>
<dbReference type="EMBL" id="CACSIP010000034">
    <property type="protein sequence ID" value="CAA0128561.1"/>
    <property type="molecule type" value="Genomic_DNA"/>
</dbReference>
<dbReference type="PROSITE" id="PS50887">
    <property type="entry name" value="GGDEF"/>
    <property type="match status" value="1"/>
</dbReference>
<dbReference type="Gene3D" id="3.30.70.270">
    <property type="match status" value="1"/>
</dbReference>
<dbReference type="InterPro" id="IPR001633">
    <property type="entry name" value="EAL_dom"/>
</dbReference>